<evidence type="ECO:0000313" key="2">
    <source>
        <dbReference type="EMBL" id="CAL1569794.1"/>
    </source>
</evidence>
<name>A0AAV2J3S2_KNICA</name>
<evidence type="ECO:0000256" key="1">
    <source>
        <dbReference type="SAM" id="MobiDB-lite"/>
    </source>
</evidence>
<protein>
    <submittedName>
        <fullName evidence="2">Uncharacterized protein</fullName>
    </submittedName>
</protein>
<accession>A0AAV2J3S2</accession>
<dbReference type="Proteomes" id="UP001497482">
    <property type="component" value="Chromosome 1"/>
</dbReference>
<evidence type="ECO:0000313" key="3">
    <source>
        <dbReference type="Proteomes" id="UP001497482"/>
    </source>
</evidence>
<gene>
    <name evidence="2" type="ORF">KC01_LOCUS2170</name>
</gene>
<feature type="compositionally biased region" description="Polar residues" evidence="1">
    <location>
        <begin position="26"/>
        <end position="35"/>
    </location>
</feature>
<proteinExistence type="predicted"/>
<dbReference type="EMBL" id="OZ035823">
    <property type="protein sequence ID" value="CAL1569794.1"/>
    <property type="molecule type" value="Genomic_DNA"/>
</dbReference>
<sequence length="123" mass="13978">MNMAQCKQARRARLAQKNTQKEEENMTASKETNILSHALPLTSPISRRKQTDPPEKLQARRLNGAGGLIRRSLRQVASNKRGSRQTSVKLIKLCAIYQMKEFGCRLKRKKTSVASGRIEERSK</sequence>
<organism evidence="2 3">
    <name type="scientific">Knipowitschia caucasica</name>
    <name type="common">Caucasian dwarf goby</name>
    <name type="synonym">Pomatoschistus caucasicus</name>
    <dbReference type="NCBI Taxonomy" id="637954"/>
    <lineage>
        <taxon>Eukaryota</taxon>
        <taxon>Metazoa</taxon>
        <taxon>Chordata</taxon>
        <taxon>Craniata</taxon>
        <taxon>Vertebrata</taxon>
        <taxon>Euteleostomi</taxon>
        <taxon>Actinopterygii</taxon>
        <taxon>Neopterygii</taxon>
        <taxon>Teleostei</taxon>
        <taxon>Neoteleostei</taxon>
        <taxon>Acanthomorphata</taxon>
        <taxon>Gobiaria</taxon>
        <taxon>Gobiiformes</taxon>
        <taxon>Gobioidei</taxon>
        <taxon>Gobiidae</taxon>
        <taxon>Gobiinae</taxon>
        <taxon>Knipowitschia</taxon>
    </lineage>
</organism>
<feature type="region of interest" description="Disordered" evidence="1">
    <location>
        <begin position="1"/>
        <end position="55"/>
    </location>
</feature>
<dbReference type="AlphaFoldDB" id="A0AAV2J3S2"/>
<reference evidence="2 3" key="1">
    <citation type="submission" date="2024-04" db="EMBL/GenBank/DDBJ databases">
        <authorList>
            <person name="Waldvogel A.-M."/>
            <person name="Schoenle A."/>
        </authorList>
    </citation>
    <scope>NUCLEOTIDE SEQUENCE [LARGE SCALE GENOMIC DNA]</scope>
</reference>
<keyword evidence="3" id="KW-1185">Reference proteome</keyword>